<dbReference type="InterPro" id="IPR024064">
    <property type="entry name" value="FdhE-like_sf"/>
</dbReference>
<dbReference type="EMBL" id="LT991977">
    <property type="protein sequence ID" value="SPK76015.1"/>
    <property type="molecule type" value="Genomic_DNA"/>
</dbReference>
<dbReference type="Pfam" id="PF04216">
    <property type="entry name" value="FdhE_N"/>
    <property type="match status" value="1"/>
</dbReference>
<comment type="similarity">
    <text evidence="2">Belongs to the FdhE family.</text>
</comment>
<dbReference type="PANTHER" id="PTHR37689">
    <property type="entry name" value="PROTEIN FDHE"/>
    <property type="match status" value="1"/>
</dbReference>
<geneLocation type="plasmid" evidence="6">
    <name>II</name>
</geneLocation>
<dbReference type="InterPro" id="IPR006452">
    <property type="entry name" value="Formate_DH_accessory"/>
</dbReference>
<comment type="function">
    <text evidence="2">Necessary for formate dehydrogenase activity.</text>
</comment>
<dbReference type="Pfam" id="PF24859">
    <property type="entry name" value="FdhE_central"/>
    <property type="match status" value="1"/>
</dbReference>
<evidence type="ECO:0000259" key="3">
    <source>
        <dbReference type="Pfam" id="PF04216"/>
    </source>
</evidence>
<feature type="domain" description="FdhE central" evidence="4">
    <location>
        <begin position="183"/>
        <end position="219"/>
    </location>
</feature>
<evidence type="ECO:0000256" key="1">
    <source>
        <dbReference type="ARBA" id="ARBA00022490"/>
    </source>
</evidence>
<evidence type="ECO:0000256" key="2">
    <source>
        <dbReference type="HAMAP-Rule" id="MF_00611"/>
    </source>
</evidence>
<keyword evidence="6" id="KW-0614">Plasmid</keyword>
<dbReference type="InterPro" id="IPR056796">
    <property type="entry name" value="FdhE_C"/>
</dbReference>
<evidence type="ECO:0000259" key="4">
    <source>
        <dbReference type="Pfam" id="PF24859"/>
    </source>
</evidence>
<reference evidence="6 7" key="1">
    <citation type="submission" date="2018-01" db="EMBL/GenBank/DDBJ databases">
        <authorList>
            <person name="Gaut B.S."/>
            <person name="Morton B.R."/>
            <person name="Clegg M.T."/>
            <person name="Duvall M.R."/>
        </authorList>
    </citation>
    <scope>NUCLEOTIDE SEQUENCE [LARGE SCALE GENOMIC DNA]</scope>
    <source>
        <strain evidence="6">Cupriavidus taiwanensis LMG 19425</strain>
        <plasmid evidence="7">Plasmid ii</plasmid>
    </source>
</reference>
<dbReference type="HAMAP" id="MF_00611">
    <property type="entry name" value="FdeH"/>
    <property type="match status" value="1"/>
</dbReference>
<dbReference type="SUPFAM" id="SSF144020">
    <property type="entry name" value="FdhE-like"/>
    <property type="match status" value="1"/>
</dbReference>
<feature type="domain" description="FdhE C-terminal" evidence="5">
    <location>
        <begin position="221"/>
        <end position="295"/>
    </location>
</feature>
<dbReference type="Pfam" id="PF24860">
    <property type="entry name" value="FdhE_C"/>
    <property type="match status" value="1"/>
</dbReference>
<name>A0A375IS21_9BURK</name>
<dbReference type="GO" id="GO:0005829">
    <property type="term" value="C:cytosol"/>
    <property type="evidence" value="ECO:0007669"/>
    <property type="project" value="TreeGrafter"/>
</dbReference>
<dbReference type="RefSeq" id="WP_115665622.1">
    <property type="nucleotide sequence ID" value="NZ_LT991977.1"/>
</dbReference>
<dbReference type="PIRSF" id="PIRSF018296">
    <property type="entry name" value="Format_dh_formtn"/>
    <property type="match status" value="1"/>
</dbReference>
<dbReference type="InterPro" id="IPR056774">
    <property type="entry name" value="FdhE_N"/>
</dbReference>
<feature type="domain" description="FdhE N-terminal" evidence="3">
    <location>
        <begin position="22"/>
        <end position="165"/>
    </location>
</feature>
<gene>
    <name evidence="2 6" type="primary">fdhE</name>
    <name evidence="6" type="ORF">CT19425_MP70175</name>
</gene>
<dbReference type="Proteomes" id="UP000255505">
    <property type="component" value="Plasmid II"/>
</dbReference>
<comment type="subcellular location">
    <subcellularLocation>
        <location evidence="2">Cytoplasm</location>
    </subcellularLocation>
</comment>
<keyword evidence="1 2" id="KW-0963">Cytoplasm</keyword>
<proteinExistence type="inferred from homology"/>
<dbReference type="NCBIfam" id="TIGR01562">
    <property type="entry name" value="FdhE"/>
    <property type="match status" value="1"/>
</dbReference>
<organism evidence="6 7">
    <name type="scientific">Cupriavidus taiwanensis</name>
    <dbReference type="NCBI Taxonomy" id="164546"/>
    <lineage>
        <taxon>Bacteria</taxon>
        <taxon>Pseudomonadati</taxon>
        <taxon>Pseudomonadota</taxon>
        <taxon>Betaproteobacteria</taxon>
        <taxon>Burkholderiales</taxon>
        <taxon>Burkholderiaceae</taxon>
        <taxon>Cupriavidus</taxon>
    </lineage>
</organism>
<dbReference type="AlphaFoldDB" id="A0A375IS21"/>
<dbReference type="PANTHER" id="PTHR37689:SF1">
    <property type="entry name" value="PROTEIN FDHE"/>
    <property type="match status" value="1"/>
</dbReference>
<sequence>MKTVNVVPVERRTPGLQSIDYLLPAVPLDIYTRRAARLRQLSFGHEIAEYLLFSARISDAQGAILKFMPWAPGGTEVALRADTCSLEQCIRSSYWQAALAHIVTNVGDAAERETLPVINSLMSQRPEVLASKSLGLLHARFDEVSPGEAPFLWAALSLQWAQMAAWKLADPNTPPSGGESHNCPICGSAPVGSVVMTGERGGLRYLHCALCETRWHMVRAKCSNCGESDKVEYWSLDDLKAPVKIEACGDCNGYLKICYPEHDSGTEIVADDLASMHLDFEAERMGFLRTGISPFAFPSQAQRS</sequence>
<evidence type="ECO:0000313" key="6">
    <source>
        <dbReference type="EMBL" id="SPK76015.1"/>
    </source>
</evidence>
<dbReference type="GO" id="GO:0051604">
    <property type="term" value="P:protein maturation"/>
    <property type="evidence" value="ECO:0007669"/>
    <property type="project" value="TreeGrafter"/>
</dbReference>
<evidence type="ECO:0000259" key="5">
    <source>
        <dbReference type="Pfam" id="PF24860"/>
    </source>
</evidence>
<protein>
    <recommendedName>
        <fullName evidence="2">Protein FdhE homolog</fullName>
    </recommendedName>
</protein>
<dbReference type="Gene3D" id="3.90.1670.10">
    <property type="entry name" value="FdhE-like domain"/>
    <property type="match status" value="1"/>
</dbReference>
<evidence type="ECO:0000313" key="7">
    <source>
        <dbReference type="Proteomes" id="UP000255505"/>
    </source>
</evidence>
<accession>A0A375IS21</accession>
<dbReference type="InterPro" id="IPR056797">
    <property type="entry name" value="FdhE_central"/>
</dbReference>
<dbReference type="GO" id="GO:0008199">
    <property type="term" value="F:ferric iron binding"/>
    <property type="evidence" value="ECO:0007669"/>
    <property type="project" value="TreeGrafter"/>
</dbReference>
<dbReference type="CDD" id="cd16341">
    <property type="entry name" value="FdhE"/>
    <property type="match status" value="1"/>
</dbReference>